<evidence type="ECO:0000256" key="7">
    <source>
        <dbReference type="ARBA" id="ARBA00066099"/>
    </source>
</evidence>
<feature type="signal peptide" evidence="10">
    <location>
        <begin position="1"/>
        <end position="26"/>
    </location>
</feature>
<keyword evidence="4" id="KW-0597">Phosphoprotein</keyword>
<comment type="function">
    <text evidence="6">May regulate adipocyte lipolysis and liver lipid accumulation.</text>
</comment>
<protein>
    <recommendedName>
        <fullName evidence="8">Protein ABHD15</fullName>
    </recommendedName>
    <alternativeName>
        <fullName evidence="9">Alpha/beta hydrolase domain-containing protein 15</fullName>
    </alternativeName>
</protein>
<evidence type="ECO:0000313" key="12">
    <source>
        <dbReference type="Proteomes" id="UP000288216"/>
    </source>
</evidence>
<evidence type="ECO:0000256" key="5">
    <source>
        <dbReference type="ARBA" id="ARBA00022729"/>
    </source>
</evidence>
<evidence type="ECO:0000256" key="1">
    <source>
        <dbReference type="ARBA" id="ARBA00004613"/>
    </source>
</evidence>
<feature type="chain" id="PRO_5019073462" description="Protein ABHD15" evidence="10">
    <location>
        <begin position="27"/>
        <end position="433"/>
    </location>
</feature>
<evidence type="ECO:0000256" key="10">
    <source>
        <dbReference type="SAM" id="SignalP"/>
    </source>
</evidence>
<evidence type="ECO:0000313" key="11">
    <source>
        <dbReference type="EMBL" id="GCB63241.1"/>
    </source>
</evidence>
<organism evidence="11 12">
    <name type="scientific">Scyliorhinus torazame</name>
    <name type="common">Cloudy catshark</name>
    <name type="synonym">Catulus torazame</name>
    <dbReference type="NCBI Taxonomy" id="75743"/>
    <lineage>
        <taxon>Eukaryota</taxon>
        <taxon>Metazoa</taxon>
        <taxon>Chordata</taxon>
        <taxon>Craniata</taxon>
        <taxon>Vertebrata</taxon>
        <taxon>Chondrichthyes</taxon>
        <taxon>Elasmobranchii</taxon>
        <taxon>Galeomorphii</taxon>
        <taxon>Galeoidea</taxon>
        <taxon>Carcharhiniformes</taxon>
        <taxon>Scyliorhinidae</taxon>
        <taxon>Scyliorhinus</taxon>
    </lineage>
</organism>
<evidence type="ECO:0000256" key="8">
    <source>
        <dbReference type="ARBA" id="ARBA00072863"/>
    </source>
</evidence>
<dbReference type="OMA" id="AWSHEAT"/>
<keyword evidence="12" id="KW-1185">Reference proteome</keyword>
<comment type="subcellular location">
    <subcellularLocation>
        <location evidence="1">Secreted</location>
    </subcellularLocation>
</comment>
<reference evidence="11 12" key="1">
    <citation type="journal article" date="2018" name="Nat. Ecol. Evol.">
        <title>Shark genomes provide insights into elasmobranch evolution and the origin of vertebrates.</title>
        <authorList>
            <person name="Hara Y"/>
            <person name="Yamaguchi K"/>
            <person name="Onimaru K"/>
            <person name="Kadota M"/>
            <person name="Koyanagi M"/>
            <person name="Keeley SD"/>
            <person name="Tatsumi K"/>
            <person name="Tanaka K"/>
            <person name="Motone F"/>
            <person name="Kageyama Y"/>
            <person name="Nozu R"/>
            <person name="Adachi N"/>
            <person name="Nishimura O"/>
            <person name="Nakagawa R"/>
            <person name="Tanegashima C"/>
            <person name="Kiyatake I"/>
            <person name="Matsumoto R"/>
            <person name="Murakumo K"/>
            <person name="Nishida K"/>
            <person name="Terakita A"/>
            <person name="Kuratani S"/>
            <person name="Sato K"/>
            <person name="Hyodo S Kuraku.S."/>
        </authorList>
    </citation>
    <scope>NUCLEOTIDE SEQUENCE [LARGE SCALE GENOMIC DNA]</scope>
</reference>
<keyword evidence="3" id="KW-0964">Secreted</keyword>
<evidence type="ECO:0000256" key="3">
    <source>
        <dbReference type="ARBA" id="ARBA00022525"/>
    </source>
</evidence>
<dbReference type="STRING" id="75743.A0A401NQQ7"/>
<evidence type="ECO:0000256" key="6">
    <source>
        <dbReference type="ARBA" id="ARBA00053358"/>
    </source>
</evidence>
<dbReference type="SUPFAM" id="SSF53474">
    <property type="entry name" value="alpha/beta-Hydrolases"/>
    <property type="match status" value="1"/>
</dbReference>
<dbReference type="InterPro" id="IPR029058">
    <property type="entry name" value="AB_hydrolase_fold"/>
</dbReference>
<comment type="subunit">
    <text evidence="7">Interacts with PDE3B; this interaction regulates PDE3B's stability and expression and, thereby, impacts the antilipolytic action of insulin.</text>
</comment>
<dbReference type="ESTHER" id="scyto-a0a401nqq7">
    <property type="family name" value="abh_upf0017"/>
</dbReference>
<dbReference type="GO" id="GO:0005576">
    <property type="term" value="C:extracellular region"/>
    <property type="evidence" value="ECO:0007669"/>
    <property type="project" value="UniProtKB-SubCell"/>
</dbReference>
<comment type="caution">
    <text evidence="11">The sequence shown here is derived from an EMBL/GenBank/DDBJ whole genome shotgun (WGS) entry which is preliminary data.</text>
</comment>
<proteinExistence type="inferred from homology"/>
<keyword evidence="5 10" id="KW-0732">Signal</keyword>
<dbReference type="InterPro" id="IPR050960">
    <property type="entry name" value="AB_hydrolase_4_sf"/>
</dbReference>
<dbReference type="OrthoDB" id="247542at2759"/>
<dbReference type="PANTHER" id="PTHR10794">
    <property type="entry name" value="ABHYDROLASE DOMAIN-CONTAINING PROTEIN"/>
    <property type="match status" value="1"/>
</dbReference>
<name>A0A401NQQ7_SCYTO</name>
<gene>
    <name evidence="11" type="ORF">scyTo_0011588</name>
</gene>
<comment type="similarity">
    <text evidence="2">Belongs to the AB hydrolase superfamily. AB hydrolase 4 family.</text>
</comment>
<accession>A0A401NQQ7</accession>
<dbReference type="GO" id="GO:0047372">
    <property type="term" value="F:monoacylglycerol lipase activity"/>
    <property type="evidence" value="ECO:0007669"/>
    <property type="project" value="TreeGrafter"/>
</dbReference>
<dbReference type="AlphaFoldDB" id="A0A401NQQ7"/>
<dbReference type="InterPro" id="IPR012020">
    <property type="entry name" value="ABHD4"/>
</dbReference>
<evidence type="ECO:0000256" key="2">
    <source>
        <dbReference type="ARBA" id="ARBA00010884"/>
    </source>
</evidence>
<dbReference type="Gene3D" id="3.40.50.1820">
    <property type="entry name" value="alpha/beta hydrolase"/>
    <property type="match status" value="1"/>
</dbReference>
<evidence type="ECO:0000256" key="9">
    <source>
        <dbReference type="ARBA" id="ARBA00082877"/>
    </source>
</evidence>
<dbReference type="PIRSF" id="PIRSF005211">
    <property type="entry name" value="Ab_hydro_YheT"/>
    <property type="match status" value="1"/>
</dbReference>
<dbReference type="EMBL" id="BFAA01005320">
    <property type="protein sequence ID" value="GCB63241.1"/>
    <property type="molecule type" value="Genomic_DNA"/>
</dbReference>
<evidence type="ECO:0000256" key="4">
    <source>
        <dbReference type="ARBA" id="ARBA00022553"/>
    </source>
</evidence>
<dbReference type="FunFam" id="3.40.50.1820:FF:000103">
    <property type="entry name" value="Abhydrolase domain-containing 15"/>
    <property type="match status" value="1"/>
</dbReference>
<dbReference type="GO" id="GO:0034338">
    <property type="term" value="F:short-chain carboxylesterase activity"/>
    <property type="evidence" value="ECO:0007669"/>
    <property type="project" value="TreeGrafter"/>
</dbReference>
<dbReference type="Proteomes" id="UP000288216">
    <property type="component" value="Unassembled WGS sequence"/>
</dbReference>
<sequence>MRGWEAAACLLLAGSLCLLLLRLCLGAAASRCCCCCCQAGECSPRLICKPSALARHLAQSCGSFGPEPRLVWGGWPRLHTLYNGLWPAAGELRFAREHLQVADGGLVALDWALGEREAPPARAPVLLLVPDAGGRLTRHAGGLCRLALRRGYRPVLFNRRLHNGVPLTSRRLLPLGDPSDLREALRYIRHQHPAAQLLAASEGSGSALLLSYLGECGSSSHLTAAACISPIFSFQDWLQAGPFRLYRWLLLLQQKTNLSRYATVLGEIIDTEKLFRSCTLRELEEALFCRSKINNLSWASYWEKNDPLRDVDEVAVPLLCICSSDDPCRGNPEVTLPFELFETNPYFFLLLTKHGGHCGFLTSRSSSWSHEALLEYFKSVSEFFRAEERTKNQCRRKISTTSYKRRGEAAHKKDSVCSHNIHEIFNWQRSYTR</sequence>
<dbReference type="PANTHER" id="PTHR10794:SF93">
    <property type="entry name" value="SERINE AMINOPEPTIDASE S33 DOMAIN-CONTAINING PROTEIN"/>
    <property type="match status" value="1"/>
</dbReference>